<feature type="region of interest" description="Disordered" evidence="2">
    <location>
        <begin position="343"/>
        <end position="381"/>
    </location>
</feature>
<organism evidence="3 4">
    <name type="scientific">Durusdinium trenchii</name>
    <dbReference type="NCBI Taxonomy" id="1381693"/>
    <lineage>
        <taxon>Eukaryota</taxon>
        <taxon>Sar</taxon>
        <taxon>Alveolata</taxon>
        <taxon>Dinophyceae</taxon>
        <taxon>Suessiales</taxon>
        <taxon>Symbiodiniaceae</taxon>
        <taxon>Durusdinium</taxon>
    </lineage>
</organism>
<dbReference type="InterPro" id="IPR053099">
    <property type="entry name" value="WAS/WASL-interacting_domain"/>
</dbReference>
<evidence type="ECO:0000313" key="4">
    <source>
        <dbReference type="Proteomes" id="UP001642484"/>
    </source>
</evidence>
<dbReference type="Proteomes" id="UP001642484">
    <property type="component" value="Unassembled WGS sequence"/>
</dbReference>
<evidence type="ECO:0000256" key="1">
    <source>
        <dbReference type="SAM" id="Coils"/>
    </source>
</evidence>
<reference evidence="3 4" key="1">
    <citation type="submission" date="2024-02" db="EMBL/GenBank/DDBJ databases">
        <authorList>
            <person name="Chen Y."/>
            <person name="Shah S."/>
            <person name="Dougan E. K."/>
            <person name="Thang M."/>
            <person name="Chan C."/>
        </authorList>
    </citation>
    <scope>NUCLEOTIDE SEQUENCE [LARGE SCALE GENOMIC DNA]</scope>
</reference>
<dbReference type="EMBL" id="CAXAMN010024217">
    <property type="protein sequence ID" value="CAK9084641.1"/>
    <property type="molecule type" value="Genomic_DNA"/>
</dbReference>
<dbReference type="InterPro" id="IPR012677">
    <property type="entry name" value="Nucleotide-bd_a/b_plait_sf"/>
</dbReference>
<name>A0ABP0QCA8_9DINO</name>
<evidence type="ECO:0008006" key="5">
    <source>
        <dbReference type="Google" id="ProtNLM"/>
    </source>
</evidence>
<dbReference type="PANTHER" id="PTHR48226:SF1">
    <property type="entry name" value="WAS_WASL-INTERACTING PROTEIN FAMILY MEMBER 1"/>
    <property type="match status" value="1"/>
</dbReference>
<gene>
    <name evidence="3" type="ORF">CCMP2556_LOCUS41142</name>
</gene>
<evidence type="ECO:0000313" key="3">
    <source>
        <dbReference type="EMBL" id="CAK9084641.1"/>
    </source>
</evidence>
<keyword evidence="1" id="KW-0175">Coiled coil</keyword>
<accession>A0ABP0QCA8</accession>
<dbReference type="InterPro" id="IPR035979">
    <property type="entry name" value="RBD_domain_sf"/>
</dbReference>
<proteinExistence type="predicted"/>
<dbReference type="Gene3D" id="3.30.70.330">
    <property type="match status" value="1"/>
</dbReference>
<dbReference type="PANTHER" id="PTHR48226">
    <property type="entry name" value="OS06G0326200 PROTEIN"/>
    <property type="match status" value="1"/>
</dbReference>
<comment type="caution">
    <text evidence="3">The sequence shown here is derived from an EMBL/GenBank/DDBJ whole genome shotgun (WGS) entry which is preliminary data.</text>
</comment>
<protein>
    <recommendedName>
        <fullName evidence="5">RRM domain-containing protein</fullName>
    </recommendedName>
</protein>
<dbReference type="SUPFAM" id="SSF54928">
    <property type="entry name" value="RNA-binding domain, RBD"/>
    <property type="match status" value="1"/>
</dbReference>
<sequence length="381" mass="38574">MGWGGCGKDWGSSDGGWGAAAGGGAWGGSDGGWGGGKGCGGGCGKGGGWGGDGGKGFGGGCKGGKGYGAGGGKGAGPGSSWGGAGVWQPMFNPMLAMMMKGMGKVNTGLRNFANEKKVFIGGMPENNVSKDINMKLKDHMSSTGVTCLYAEIGRSGTGGAAFKSNSEAQTVAAALNGSSFEGYTLQAAQDELGSETLGAKLSIAEAEKSELEQEKSVLEAQLEQLQVQISARTAEVEAIKAQADEAKASGVGDPLGFQRGLQALETADVEELGSKWKEQGKKAVEDAQARAAAVTQKTTEELDRLLARFMELVQQVQDSQAFQSASSQLQTATEQTMASAQQLSAAAAPALQQGMASASQAAQQGMQTASQAVAQAKEAMS</sequence>
<evidence type="ECO:0000256" key="2">
    <source>
        <dbReference type="SAM" id="MobiDB-lite"/>
    </source>
</evidence>
<keyword evidence="4" id="KW-1185">Reference proteome</keyword>
<feature type="compositionally biased region" description="Low complexity" evidence="2">
    <location>
        <begin position="343"/>
        <end position="372"/>
    </location>
</feature>
<feature type="coiled-coil region" evidence="1">
    <location>
        <begin position="194"/>
        <end position="242"/>
    </location>
</feature>